<keyword evidence="1" id="KW-1133">Transmembrane helix</keyword>
<sequence length="325" mass="34622">MVNPVLGIVLGIVLAFAGVAGWFRYRVSGGAGVKVAHTREALRHPRVRKRLAILRVVMVAVIALGVFGGAASAYVAARPAGSHNVESKLSTRDIMLCLDVSGSVIDYDAEVLRHFAKLVENFEGERVGMSVFNSGSRIVFPLTNDYGLIKEQLDDAVAAMTAKDIAGLTRLLAGTGAGLAYGSSLIGDGLVSCLNSFDLADQHRARSVIFATDNQLAGSPVFTLSEAIKRAVRAEVTIHGVYVPGTASPETNDEMRSLLTNHGMHYYSFKDVDSASKIVSAIQAQDAADLVTPGDSVIVDEPGHWPAYMAVALLLLIGLAWRFKL</sequence>
<dbReference type="AlphaFoldDB" id="A0A7M1QVE8"/>
<feature type="domain" description="VWFA" evidence="2">
    <location>
        <begin position="93"/>
        <end position="282"/>
    </location>
</feature>
<evidence type="ECO:0000313" key="4">
    <source>
        <dbReference type="Proteomes" id="UP000595053"/>
    </source>
</evidence>
<dbReference type="SUPFAM" id="SSF53300">
    <property type="entry name" value="vWA-like"/>
    <property type="match status" value="1"/>
</dbReference>
<feature type="transmembrane region" description="Helical" evidence="1">
    <location>
        <begin position="6"/>
        <end position="25"/>
    </location>
</feature>
<gene>
    <name evidence="3" type="ORF">INS88_00760</name>
</gene>
<proteinExistence type="predicted"/>
<protein>
    <submittedName>
        <fullName evidence="3">VWA domain-containing protein</fullName>
    </submittedName>
</protein>
<organism evidence="3 4">
    <name type="scientific">Trueperella pecoris</name>
    <dbReference type="NCBI Taxonomy" id="2733571"/>
    <lineage>
        <taxon>Bacteria</taxon>
        <taxon>Bacillati</taxon>
        <taxon>Actinomycetota</taxon>
        <taxon>Actinomycetes</taxon>
        <taxon>Actinomycetales</taxon>
        <taxon>Actinomycetaceae</taxon>
        <taxon>Trueperella</taxon>
    </lineage>
</organism>
<dbReference type="InterPro" id="IPR036465">
    <property type="entry name" value="vWFA_dom_sf"/>
</dbReference>
<dbReference type="InterPro" id="IPR002035">
    <property type="entry name" value="VWF_A"/>
</dbReference>
<dbReference type="EMBL" id="CP063213">
    <property type="protein sequence ID" value="QOR45803.1"/>
    <property type="molecule type" value="Genomic_DNA"/>
</dbReference>
<dbReference type="SMART" id="SM00327">
    <property type="entry name" value="VWA"/>
    <property type="match status" value="1"/>
</dbReference>
<feature type="transmembrane region" description="Helical" evidence="1">
    <location>
        <begin position="52"/>
        <end position="77"/>
    </location>
</feature>
<evidence type="ECO:0000256" key="1">
    <source>
        <dbReference type="SAM" id="Phobius"/>
    </source>
</evidence>
<dbReference type="PROSITE" id="PS50234">
    <property type="entry name" value="VWFA"/>
    <property type="match status" value="1"/>
</dbReference>
<dbReference type="RefSeq" id="WP_197551269.1">
    <property type="nucleotide sequence ID" value="NZ_CP063213.1"/>
</dbReference>
<accession>A0A7M1QVE8</accession>
<keyword evidence="1" id="KW-0812">Transmembrane</keyword>
<keyword evidence="1" id="KW-0472">Membrane</keyword>
<evidence type="ECO:0000313" key="3">
    <source>
        <dbReference type="EMBL" id="QOR45803.1"/>
    </source>
</evidence>
<dbReference type="Gene3D" id="3.40.50.410">
    <property type="entry name" value="von Willebrand factor, type A domain"/>
    <property type="match status" value="1"/>
</dbReference>
<keyword evidence="4" id="KW-1185">Reference proteome</keyword>
<dbReference type="Proteomes" id="UP000595053">
    <property type="component" value="Chromosome"/>
</dbReference>
<name>A0A7M1QVE8_9ACTO</name>
<reference evidence="3 4" key="1">
    <citation type="submission" date="2020-10" db="EMBL/GenBank/DDBJ databases">
        <title>Trueperella pecoris sp. nov. isolated from bovine and porcine specimens.</title>
        <authorList>
            <person name="Schoenecker L."/>
            <person name="Schnydrig P."/>
            <person name="Brodard I."/>
            <person name="Thomann A."/>
            <person name="Hemphill A."/>
            <person name="Rodriguez-Campos S."/>
            <person name="Perreten V."/>
            <person name="Jores J."/>
            <person name="Kittl S."/>
        </authorList>
    </citation>
    <scope>NUCLEOTIDE SEQUENCE [LARGE SCALE GENOMIC DNA]</scope>
    <source>
        <strain evidence="3 4">15A0121</strain>
    </source>
</reference>
<dbReference type="Pfam" id="PF00092">
    <property type="entry name" value="VWA"/>
    <property type="match status" value="1"/>
</dbReference>
<evidence type="ECO:0000259" key="2">
    <source>
        <dbReference type="PROSITE" id="PS50234"/>
    </source>
</evidence>